<evidence type="ECO:0000256" key="10">
    <source>
        <dbReference type="ARBA" id="ARBA00023049"/>
    </source>
</evidence>
<dbReference type="OrthoDB" id="166377at2"/>
<evidence type="ECO:0000256" key="1">
    <source>
        <dbReference type="ARBA" id="ARBA00001947"/>
    </source>
</evidence>
<evidence type="ECO:0000256" key="12">
    <source>
        <dbReference type="SAM" id="Phobius"/>
    </source>
</evidence>
<dbReference type="Proteomes" id="UP000286268">
    <property type="component" value="Chromosome"/>
</dbReference>
<feature type="domain" description="Peptidase M50" evidence="13">
    <location>
        <begin position="28"/>
        <end position="96"/>
    </location>
</feature>
<comment type="cofactor">
    <cofactor evidence="1">
        <name>Zn(2+)</name>
        <dbReference type="ChEBI" id="CHEBI:29105"/>
    </cofactor>
</comment>
<feature type="transmembrane region" description="Helical" evidence="12">
    <location>
        <begin position="12"/>
        <end position="33"/>
    </location>
</feature>
<evidence type="ECO:0000313" key="15">
    <source>
        <dbReference type="Proteomes" id="UP000286268"/>
    </source>
</evidence>
<reference evidence="14 15" key="1">
    <citation type="submission" date="2018-01" db="EMBL/GenBank/DDBJ databases">
        <title>Genome Sequencing and Assembly of Anaerobacter polyendosporus strain CT4.</title>
        <authorList>
            <person name="Tachaapaikoon C."/>
            <person name="Sutheeworapong S."/>
            <person name="Jenjaroenpun P."/>
            <person name="Wongsurawat T."/>
            <person name="Nookeaw I."/>
            <person name="Cheawchanlertfa P."/>
            <person name="Kosugi A."/>
            <person name="Cheevadhanarak S."/>
            <person name="Ratanakhanokchai K."/>
        </authorList>
    </citation>
    <scope>NUCLEOTIDE SEQUENCE [LARGE SCALE GENOMIC DNA]</scope>
    <source>
        <strain evidence="14 15">CT4</strain>
    </source>
</reference>
<dbReference type="AlphaFoldDB" id="A0A410DR47"/>
<comment type="similarity">
    <text evidence="3">Belongs to the peptidase M50B family.</text>
</comment>
<organism evidence="14 15">
    <name type="scientific">Clostridium manihotivorum</name>
    <dbReference type="NCBI Taxonomy" id="2320868"/>
    <lineage>
        <taxon>Bacteria</taxon>
        <taxon>Bacillati</taxon>
        <taxon>Bacillota</taxon>
        <taxon>Clostridia</taxon>
        <taxon>Eubacteriales</taxon>
        <taxon>Clostridiaceae</taxon>
        <taxon>Clostridium</taxon>
    </lineage>
</organism>
<feature type="transmembrane region" description="Helical" evidence="12">
    <location>
        <begin position="146"/>
        <end position="166"/>
    </location>
</feature>
<evidence type="ECO:0000256" key="2">
    <source>
        <dbReference type="ARBA" id="ARBA00004141"/>
    </source>
</evidence>
<evidence type="ECO:0000256" key="8">
    <source>
        <dbReference type="ARBA" id="ARBA00022833"/>
    </source>
</evidence>
<proteinExistence type="inferred from homology"/>
<keyword evidence="15" id="KW-1185">Reference proteome</keyword>
<keyword evidence="9 12" id="KW-1133">Transmembrane helix</keyword>
<dbReference type="PANTHER" id="PTHR39188:SF3">
    <property type="entry name" value="STAGE IV SPORULATION PROTEIN FB"/>
    <property type="match status" value="1"/>
</dbReference>
<keyword evidence="5 12" id="KW-0812">Transmembrane</keyword>
<evidence type="ECO:0000313" key="14">
    <source>
        <dbReference type="EMBL" id="QAA31512.1"/>
    </source>
</evidence>
<evidence type="ECO:0000256" key="9">
    <source>
        <dbReference type="ARBA" id="ARBA00022989"/>
    </source>
</evidence>
<sequence length="286" mass="33363">MVKISKWLIPQVLVFLILGFKSKIFLAFLWIILHEITHYIVAKWMKLSVDNFKIHPFGTSLELSDFDELTHKEEIILSIAGPFFNLLMFGLFYMAYKIVPTEFVSNSMEINLVLFIFNMLPAYPLDGSKVLRTVLSSKIFYKKAHIITSYISYGVGGIGFLLFAYLLTIHKFNLSILLTSCFIVYITYNEKRKVMYIIMGDIIKKRSRLTKRKYIYNKSISVYCKLGLINVLGLVDKNKFNSFFILDDDLKVMDIIHEDELIEALKVHGNITLEEYINLKNSWMKK</sequence>
<keyword evidence="6" id="KW-0479">Metal-binding</keyword>
<evidence type="ECO:0000256" key="5">
    <source>
        <dbReference type="ARBA" id="ARBA00022692"/>
    </source>
</evidence>
<dbReference type="KEGG" id="cmah:C1I91_07600"/>
<feature type="transmembrane region" description="Helical" evidence="12">
    <location>
        <begin position="108"/>
        <end position="125"/>
    </location>
</feature>
<dbReference type="RefSeq" id="WP_128212325.1">
    <property type="nucleotide sequence ID" value="NZ_CP025746.1"/>
</dbReference>
<evidence type="ECO:0000256" key="11">
    <source>
        <dbReference type="ARBA" id="ARBA00023136"/>
    </source>
</evidence>
<evidence type="ECO:0000256" key="6">
    <source>
        <dbReference type="ARBA" id="ARBA00022723"/>
    </source>
</evidence>
<evidence type="ECO:0000256" key="3">
    <source>
        <dbReference type="ARBA" id="ARBA00007931"/>
    </source>
</evidence>
<dbReference type="PANTHER" id="PTHR39188">
    <property type="entry name" value="MEMBRANE-ASSOCIATED ZINC METALLOPROTEASE M50B"/>
    <property type="match status" value="1"/>
</dbReference>
<keyword evidence="8" id="KW-0862">Zinc</keyword>
<dbReference type="GO" id="GO:0006508">
    <property type="term" value="P:proteolysis"/>
    <property type="evidence" value="ECO:0007669"/>
    <property type="project" value="UniProtKB-KW"/>
</dbReference>
<dbReference type="Pfam" id="PF02163">
    <property type="entry name" value="Peptidase_M50"/>
    <property type="match status" value="2"/>
</dbReference>
<gene>
    <name evidence="14" type="ORF">C1I91_07600</name>
</gene>
<feature type="transmembrane region" description="Helical" evidence="12">
    <location>
        <begin position="75"/>
        <end position="96"/>
    </location>
</feature>
<accession>A0A410DR47</accession>
<evidence type="ECO:0000256" key="7">
    <source>
        <dbReference type="ARBA" id="ARBA00022801"/>
    </source>
</evidence>
<dbReference type="CDD" id="cd06161">
    <property type="entry name" value="S2P-M50_SpoIVFB"/>
    <property type="match status" value="1"/>
</dbReference>
<evidence type="ECO:0000256" key="4">
    <source>
        <dbReference type="ARBA" id="ARBA00022670"/>
    </source>
</evidence>
<keyword evidence="10" id="KW-0482">Metalloprotease</keyword>
<keyword evidence="11 12" id="KW-0472">Membrane</keyword>
<comment type="subcellular location">
    <subcellularLocation>
        <location evidence="2">Membrane</location>
        <topology evidence="2">Multi-pass membrane protein</topology>
    </subcellularLocation>
</comment>
<evidence type="ECO:0000259" key="13">
    <source>
        <dbReference type="Pfam" id="PF02163"/>
    </source>
</evidence>
<protein>
    <submittedName>
        <fullName evidence="14">Peptidase M50</fullName>
    </submittedName>
</protein>
<keyword evidence="7" id="KW-0378">Hydrolase</keyword>
<keyword evidence="4" id="KW-0645">Protease</keyword>
<dbReference type="InterPro" id="IPR008915">
    <property type="entry name" value="Peptidase_M50"/>
</dbReference>
<dbReference type="GO" id="GO:0046872">
    <property type="term" value="F:metal ion binding"/>
    <property type="evidence" value="ECO:0007669"/>
    <property type="project" value="UniProtKB-KW"/>
</dbReference>
<dbReference type="GO" id="GO:0016020">
    <property type="term" value="C:membrane"/>
    <property type="evidence" value="ECO:0007669"/>
    <property type="project" value="UniProtKB-SubCell"/>
</dbReference>
<feature type="transmembrane region" description="Helical" evidence="12">
    <location>
        <begin position="172"/>
        <end position="188"/>
    </location>
</feature>
<name>A0A410DR47_9CLOT</name>
<dbReference type="EMBL" id="CP025746">
    <property type="protein sequence ID" value="QAA31512.1"/>
    <property type="molecule type" value="Genomic_DNA"/>
</dbReference>
<feature type="domain" description="Peptidase M50" evidence="13">
    <location>
        <begin position="104"/>
        <end position="153"/>
    </location>
</feature>
<dbReference type="GO" id="GO:0008237">
    <property type="term" value="F:metallopeptidase activity"/>
    <property type="evidence" value="ECO:0007669"/>
    <property type="project" value="UniProtKB-KW"/>
</dbReference>